<dbReference type="AlphaFoldDB" id="M0DNY2"/>
<evidence type="ECO:0000313" key="3">
    <source>
        <dbReference type="Proteomes" id="UP000011572"/>
    </source>
</evidence>
<evidence type="ECO:0000256" key="1">
    <source>
        <dbReference type="SAM" id="MobiDB-lite"/>
    </source>
</evidence>
<protein>
    <submittedName>
        <fullName evidence="2">DNA binding domain-containing protein</fullName>
    </submittedName>
</protein>
<dbReference type="EMBL" id="AOIW01000021">
    <property type="protein sequence ID" value="ELZ37190.1"/>
    <property type="molecule type" value="Genomic_DNA"/>
</dbReference>
<name>M0DNY2_9EURY</name>
<feature type="region of interest" description="Disordered" evidence="1">
    <location>
        <begin position="121"/>
        <end position="147"/>
    </location>
</feature>
<reference evidence="2 3" key="1">
    <citation type="journal article" date="2014" name="PLoS Genet.">
        <title>Phylogenetically driven sequencing of extremely halophilic archaea reveals strategies for static and dynamic osmo-response.</title>
        <authorList>
            <person name="Becker E.A."/>
            <person name="Seitzer P.M."/>
            <person name="Tritt A."/>
            <person name="Larsen D."/>
            <person name="Krusor M."/>
            <person name="Yao A.I."/>
            <person name="Wu D."/>
            <person name="Madern D."/>
            <person name="Eisen J.A."/>
            <person name="Darling A.E."/>
            <person name="Facciotti M.T."/>
        </authorList>
    </citation>
    <scope>NUCLEOTIDE SEQUENCE [LARGE SCALE GENOMIC DNA]</scope>
    <source>
        <strain evidence="2 3">JCM 10247</strain>
    </source>
</reference>
<dbReference type="InterPro" id="IPR036390">
    <property type="entry name" value="WH_DNA-bd_sf"/>
</dbReference>
<sequence length="147" mass="16311">MSYTTESTAGRSVFARRTTIEHVPEESLSVSLDQNEGADALGAVSSKTAQKILAVLIDDPHPASDVAEKVGVSLQNVTYHLDRLEDAGIITPVDIWYSEKAREMTVYGIVSEKLVIEFGSKERGKNSDQHNTRKSLRPQVVRDRRSR</sequence>
<dbReference type="Proteomes" id="UP000011572">
    <property type="component" value="Unassembled WGS sequence"/>
</dbReference>
<proteinExistence type="predicted"/>
<accession>M0DNY2</accession>
<comment type="caution">
    <text evidence="2">The sequence shown here is derived from an EMBL/GenBank/DDBJ whole genome shotgun (WGS) entry which is preliminary data.</text>
</comment>
<dbReference type="Pfam" id="PF12840">
    <property type="entry name" value="HTH_20"/>
    <property type="match status" value="1"/>
</dbReference>
<feature type="compositionally biased region" description="Basic and acidic residues" evidence="1">
    <location>
        <begin position="121"/>
        <end position="131"/>
    </location>
</feature>
<dbReference type="RefSeq" id="WP_007344245.1">
    <property type="nucleotide sequence ID" value="NZ_AOIW01000021.1"/>
</dbReference>
<gene>
    <name evidence="2" type="ORF">C473_01689</name>
</gene>
<dbReference type="InterPro" id="IPR036388">
    <property type="entry name" value="WH-like_DNA-bd_sf"/>
</dbReference>
<dbReference type="CDD" id="cd00090">
    <property type="entry name" value="HTH_ARSR"/>
    <property type="match status" value="1"/>
</dbReference>
<dbReference type="SUPFAM" id="SSF46785">
    <property type="entry name" value="Winged helix' DNA-binding domain"/>
    <property type="match status" value="1"/>
</dbReference>
<evidence type="ECO:0000313" key="2">
    <source>
        <dbReference type="EMBL" id="ELZ37190.1"/>
    </source>
</evidence>
<dbReference type="InterPro" id="IPR011991">
    <property type="entry name" value="ArsR-like_HTH"/>
</dbReference>
<dbReference type="Gene3D" id="1.10.10.10">
    <property type="entry name" value="Winged helix-like DNA-binding domain superfamily/Winged helix DNA-binding domain"/>
    <property type="match status" value="1"/>
</dbReference>
<organism evidence="2 3">
    <name type="scientific">Halorubrum distributum JCM 10247</name>
    <dbReference type="NCBI Taxonomy" id="1227486"/>
    <lineage>
        <taxon>Archaea</taxon>
        <taxon>Methanobacteriati</taxon>
        <taxon>Methanobacteriota</taxon>
        <taxon>Stenosarchaea group</taxon>
        <taxon>Halobacteria</taxon>
        <taxon>Halobacteriales</taxon>
        <taxon>Haloferacaceae</taxon>
        <taxon>Halorubrum</taxon>
        <taxon>Halorubrum distributum group</taxon>
    </lineage>
</organism>